<feature type="transmembrane region" description="Helical" evidence="6">
    <location>
        <begin position="188"/>
        <end position="211"/>
    </location>
</feature>
<dbReference type="OrthoDB" id="9815120at2"/>
<dbReference type="EMBL" id="PHIG01000034">
    <property type="protein sequence ID" value="PJK29280.1"/>
    <property type="molecule type" value="Genomic_DNA"/>
</dbReference>
<feature type="transmembrane region" description="Helical" evidence="6">
    <location>
        <begin position="21"/>
        <end position="41"/>
    </location>
</feature>
<accession>A0A2M9G0N8</accession>
<dbReference type="GO" id="GO:0005886">
    <property type="term" value="C:plasma membrane"/>
    <property type="evidence" value="ECO:0007669"/>
    <property type="project" value="UniProtKB-SubCell"/>
</dbReference>
<feature type="transmembrane region" description="Helical" evidence="6">
    <location>
        <begin position="80"/>
        <end position="98"/>
    </location>
</feature>
<dbReference type="Proteomes" id="UP000229498">
    <property type="component" value="Unassembled WGS sequence"/>
</dbReference>
<feature type="transmembrane region" description="Helical" evidence="6">
    <location>
        <begin position="47"/>
        <end position="68"/>
    </location>
</feature>
<proteinExistence type="predicted"/>
<dbReference type="RefSeq" id="WP_109795901.1">
    <property type="nucleotide sequence ID" value="NZ_PHIG01000034.1"/>
</dbReference>
<feature type="transmembrane region" description="Helical" evidence="6">
    <location>
        <begin position="217"/>
        <end position="235"/>
    </location>
</feature>
<dbReference type="InterPro" id="IPR000620">
    <property type="entry name" value="EamA_dom"/>
</dbReference>
<feature type="transmembrane region" description="Helical" evidence="6">
    <location>
        <begin position="132"/>
        <end position="148"/>
    </location>
</feature>
<evidence type="ECO:0000256" key="2">
    <source>
        <dbReference type="ARBA" id="ARBA00022475"/>
    </source>
</evidence>
<dbReference type="InterPro" id="IPR051258">
    <property type="entry name" value="Diverse_Substrate_Transporter"/>
</dbReference>
<evidence type="ECO:0000256" key="5">
    <source>
        <dbReference type="ARBA" id="ARBA00023136"/>
    </source>
</evidence>
<evidence type="ECO:0000256" key="1">
    <source>
        <dbReference type="ARBA" id="ARBA00004651"/>
    </source>
</evidence>
<organism evidence="8 9">
    <name type="scientific">Minwuia thermotolerans</name>
    <dbReference type="NCBI Taxonomy" id="2056226"/>
    <lineage>
        <taxon>Bacteria</taxon>
        <taxon>Pseudomonadati</taxon>
        <taxon>Pseudomonadota</taxon>
        <taxon>Alphaproteobacteria</taxon>
        <taxon>Minwuiales</taxon>
        <taxon>Minwuiaceae</taxon>
        <taxon>Minwuia</taxon>
    </lineage>
</organism>
<feature type="domain" description="EamA" evidence="7">
    <location>
        <begin position="159"/>
        <end position="287"/>
    </location>
</feature>
<comment type="caution">
    <text evidence="8">The sequence shown here is derived from an EMBL/GenBank/DDBJ whole genome shotgun (WGS) entry which is preliminary data.</text>
</comment>
<feature type="transmembrane region" description="Helical" evidence="6">
    <location>
        <begin position="160"/>
        <end position="176"/>
    </location>
</feature>
<keyword evidence="4 6" id="KW-1133">Transmembrane helix</keyword>
<sequence length="298" mass="30653">MEGERLTGPPPGALRSPAEAAIPLLFLSAALISQYAGAAFAKTLFPLVGADGVTALRIGLSALFLALIWRPWRARLDRRAIRSVAAYGVMLGAMNFSIYRAMELIPIGIAVAIEVTGPLVVALAGCRRIVDLLWVALAVTGLTILLPIETGPGALDPVGIAWAGAAAGCWALYIVFGKRASVLPAGQAVTWGMLAAALFVAPIGAVNAGAVLLDAEILAIGAAVAVLSSVVPYLLEMLTLRRVSGSVFGLVISGAPAVAALVGFVLLDERLDWTQWTAIGCIVSASAGSTFGGRKETV</sequence>
<evidence type="ECO:0000313" key="8">
    <source>
        <dbReference type="EMBL" id="PJK29280.1"/>
    </source>
</evidence>
<dbReference type="PANTHER" id="PTHR42920:SF5">
    <property type="entry name" value="EAMA DOMAIN-CONTAINING PROTEIN"/>
    <property type="match status" value="1"/>
</dbReference>
<keyword evidence="3 6" id="KW-0812">Transmembrane</keyword>
<protein>
    <submittedName>
        <fullName evidence="8">EamA family transporter</fullName>
    </submittedName>
</protein>
<evidence type="ECO:0000256" key="3">
    <source>
        <dbReference type="ARBA" id="ARBA00022692"/>
    </source>
</evidence>
<feature type="transmembrane region" description="Helical" evidence="6">
    <location>
        <begin position="104"/>
        <end position="125"/>
    </location>
</feature>
<evidence type="ECO:0000256" key="6">
    <source>
        <dbReference type="SAM" id="Phobius"/>
    </source>
</evidence>
<name>A0A2M9G0N8_9PROT</name>
<dbReference type="PANTHER" id="PTHR42920">
    <property type="entry name" value="OS03G0707200 PROTEIN-RELATED"/>
    <property type="match status" value="1"/>
</dbReference>
<keyword evidence="5 6" id="KW-0472">Membrane</keyword>
<keyword evidence="2" id="KW-1003">Cell membrane</keyword>
<evidence type="ECO:0000259" key="7">
    <source>
        <dbReference type="Pfam" id="PF00892"/>
    </source>
</evidence>
<keyword evidence="9" id="KW-1185">Reference proteome</keyword>
<comment type="subcellular location">
    <subcellularLocation>
        <location evidence="1">Cell membrane</location>
        <topology evidence="1">Multi-pass membrane protein</topology>
    </subcellularLocation>
</comment>
<evidence type="ECO:0000313" key="9">
    <source>
        <dbReference type="Proteomes" id="UP000229498"/>
    </source>
</evidence>
<evidence type="ECO:0000256" key="4">
    <source>
        <dbReference type="ARBA" id="ARBA00022989"/>
    </source>
</evidence>
<dbReference type="Pfam" id="PF00892">
    <property type="entry name" value="EamA"/>
    <property type="match status" value="1"/>
</dbReference>
<reference evidence="8 9" key="1">
    <citation type="submission" date="2017-11" db="EMBL/GenBank/DDBJ databases">
        <title>Draft genome sequence of Rhizobiales bacterium SY3-13.</title>
        <authorList>
            <person name="Sun C."/>
        </authorList>
    </citation>
    <scope>NUCLEOTIDE SEQUENCE [LARGE SCALE GENOMIC DNA]</scope>
    <source>
        <strain evidence="8 9">SY3-13</strain>
    </source>
</reference>
<gene>
    <name evidence="8" type="ORF">CVT23_12880</name>
</gene>
<dbReference type="AlphaFoldDB" id="A0A2M9G0N8"/>
<feature type="transmembrane region" description="Helical" evidence="6">
    <location>
        <begin position="247"/>
        <end position="267"/>
    </location>
</feature>